<reference evidence="1" key="2">
    <citation type="submission" date="2022-06" db="UniProtKB">
        <authorList>
            <consortium name="EnsemblMetazoa"/>
        </authorList>
    </citation>
    <scope>IDENTIFICATION</scope>
    <source>
        <strain evidence="1">PS312</strain>
    </source>
</reference>
<accession>A0A8R1UYJ0</accession>
<dbReference type="AlphaFoldDB" id="A0A2A6BZD9"/>
<dbReference type="Proteomes" id="UP000005239">
    <property type="component" value="Unassembled WGS sequence"/>
</dbReference>
<reference evidence="2" key="1">
    <citation type="journal article" date="2008" name="Nat. Genet.">
        <title>The Pristionchus pacificus genome provides a unique perspective on nematode lifestyle and parasitism.</title>
        <authorList>
            <person name="Dieterich C."/>
            <person name="Clifton S.W."/>
            <person name="Schuster L.N."/>
            <person name="Chinwalla A."/>
            <person name="Delehaunty K."/>
            <person name="Dinkelacker I."/>
            <person name="Fulton L."/>
            <person name="Fulton R."/>
            <person name="Godfrey J."/>
            <person name="Minx P."/>
            <person name="Mitreva M."/>
            <person name="Roeseler W."/>
            <person name="Tian H."/>
            <person name="Witte H."/>
            <person name="Yang S.P."/>
            <person name="Wilson R.K."/>
            <person name="Sommer R.J."/>
        </authorList>
    </citation>
    <scope>NUCLEOTIDE SEQUENCE [LARGE SCALE GENOMIC DNA]</scope>
    <source>
        <strain evidence="2">PS312</strain>
    </source>
</reference>
<gene>
    <name evidence="1" type="primary">WBGene00280375</name>
</gene>
<keyword evidence="2" id="KW-1185">Reference proteome</keyword>
<protein>
    <submittedName>
        <fullName evidence="1">Uncharacterized protein</fullName>
    </submittedName>
</protein>
<proteinExistence type="predicted"/>
<evidence type="ECO:0000313" key="1">
    <source>
        <dbReference type="EnsemblMetazoa" id="PPA42006.1"/>
    </source>
</evidence>
<name>A0A2A6BZD9_PRIPA</name>
<evidence type="ECO:0000313" key="2">
    <source>
        <dbReference type="Proteomes" id="UP000005239"/>
    </source>
</evidence>
<dbReference type="EnsemblMetazoa" id="PPA42006.1">
    <property type="protein sequence ID" value="PPA42006.1"/>
    <property type="gene ID" value="WBGene00280375"/>
</dbReference>
<accession>A0A2A6BZD9</accession>
<sequence>MSCWNNKISLCEREAAQKYKEEKINSVKNIFVTFLRHSFNEWNTIKTELAAFVQCVSKRLGFVELRFDRNEAKLRLGNAHLLRTWKSRMFELNYANQLHASINIQERTVVIRMKKRTFINQSLMGNESSIPVGSSHAKTTNDAQNIVDFPSDFNRIAIENCEVKASTDALILSDLPSDIVRKIVLTGVESMDNMRTISHRWNSIAIDILESESDRKRLPPIYKFRWGIGLKVRVAYPYVSYFGLADWRMHCWSNNEVFYEKMVPHKYDEQKTLLGRLFSRCSIVDDFKIFYEQLWKFANNNMAFRGVIVRSLRVWFTLPTNFNTRLLRLFRVFLNGWTVENEKVQKCKYAICFH</sequence>
<organism evidence="1 2">
    <name type="scientific">Pristionchus pacificus</name>
    <name type="common">Parasitic nematode worm</name>
    <dbReference type="NCBI Taxonomy" id="54126"/>
    <lineage>
        <taxon>Eukaryota</taxon>
        <taxon>Metazoa</taxon>
        <taxon>Ecdysozoa</taxon>
        <taxon>Nematoda</taxon>
        <taxon>Chromadorea</taxon>
        <taxon>Rhabditida</taxon>
        <taxon>Rhabditina</taxon>
        <taxon>Diplogasteromorpha</taxon>
        <taxon>Diplogasteroidea</taxon>
        <taxon>Neodiplogasteridae</taxon>
        <taxon>Pristionchus</taxon>
    </lineage>
</organism>